<protein>
    <submittedName>
        <fullName evidence="2">Putative iron-sulfur cluster insertion protein ErpA</fullName>
    </submittedName>
</protein>
<dbReference type="NCBIfam" id="TIGR00049">
    <property type="entry name" value="iron-sulfur cluster assembly accessory protein"/>
    <property type="match status" value="1"/>
</dbReference>
<dbReference type="PANTHER" id="PTHR43011">
    <property type="entry name" value="IRON-SULFUR CLUSTER ASSEMBLY 2 HOMOLOG, MITOCHONDRIAL"/>
    <property type="match status" value="1"/>
</dbReference>
<dbReference type="Pfam" id="PF01521">
    <property type="entry name" value="Fe-S_biosyn"/>
    <property type="match status" value="1"/>
</dbReference>
<dbReference type="SUPFAM" id="SSF89360">
    <property type="entry name" value="HesB-like domain"/>
    <property type="match status" value="1"/>
</dbReference>
<dbReference type="PATRIC" id="fig|86105.3.peg.1365"/>
<dbReference type="InterPro" id="IPR035903">
    <property type="entry name" value="HesB-like_dom_sf"/>
</dbReference>
<reference evidence="2 3" key="1">
    <citation type="submission" date="2014-11" db="EMBL/GenBank/DDBJ databases">
        <title>A Rickettsiales Symbiont of Amoebae With Ancient Features.</title>
        <authorList>
            <person name="Schulz F."/>
            <person name="Martijn J."/>
            <person name="Wascher F."/>
            <person name="Kostanjsek R."/>
            <person name="Ettema T.J."/>
            <person name="Horn M."/>
        </authorList>
    </citation>
    <scope>NUCLEOTIDE SEQUENCE [LARGE SCALE GENOMIC DNA]</scope>
    <source>
        <strain evidence="2 3">UWC36</strain>
    </source>
</reference>
<evidence type="ECO:0000313" key="3">
    <source>
        <dbReference type="Proteomes" id="UP000031258"/>
    </source>
</evidence>
<dbReference type="GO" id="GO:0016226">
    <property type="term" value="P:iron-sulfur cluster assembly"/>
    <property type="evidence" value="ECO:0007669"/>
    <property type="project" value="InterPro"/>
</dbReference>
<dbReference type="GO" id="GO:0005506">
    <property type="term" value="F:iron ion binding"/>
    <property type="evidence" value="ECO:0007669"/>
    <property type="project" value="TreeGrafter"/>
</dbReference>
<organism evidence="2 3">
    <name type="scientific">Candidatus Jidaibacter acanthamoebae</name>
    <dbReference type="NCBI Taxonomy" id="86105"/>
    <lineage>
        <taxon>Bacteria</taxon>
        <taxon>Pseudomonadati</taxon>
        <taxon>Pseudomonadota</taxon>
        <taxon>Alphaproteobacteria</taxon>
        <taxon>Rickettsiales</taxon>
        <taxon>Candidatus Midichloriaceae</taxon>
        <taxon>Candidatus Jidaibacter</taxon>
    </lineage>
</organism>
<feature type="domain" description="Core" evidence="1">
    <location>
        <begin position="11"/>
        <end position="111"/>
    </location>
</feature>
<proteinExistence type="predicted"/>
<keyword evidence="3" id="KW-1185">Reference proteome</keyword>
<dbReference type="PROSITE" id="PS01152">
    <property type="entry name" value="HESB"/>
    <property type="match status" value="1"/>
</dbReference>
<comment type="caution">
    <text evidence="2">The sequence shown here is derived from an EMBL/GenBank/DDBJ whole genome shotgun (WGS) entry which is preliminary data.</text>
</comment>
<dbReference type="AlphaFoldDB" id="A0A0C1QGX2"/>
<accession>A0A0C1QGX2</accession>
<dbReference type="InterPro" id="IPR000361">
    <property type="entry name" value="ATAP_core_dom"/>
</dbReference>
<dbReference type="EMBL" id="JSWE01000141">
    <property type="protein sequence ID" value="KIE04814.1"/>
    <property type="molecule type" value="Genomic_DNA"/>
</dbReference>
<dbReference type="PANTHER" id="PTHR43011:SF1">
    <property type="entry name" value="IRON-SULFUR CLUSTER ASSEMBLY 2 HOMOLOG, MITOCHONDRIAL"/>
    <property type="match status" value="1"/>
</dbReference>
<dbReference type="InterPro" id="IPR016092">
    <property type="entry name" value="ATAP"/>
</dbReference>
<dbReference type="Proteomes" id="UP000031258">
    <property type="component" value="Unassembled WGS sequence"/>
</dbReference>
<dbReference type="NCBIfam" id="NF010147">
    <property type="entry name" value="PRK13623.1"/>
    <property type="match status" value="1"/>
</dbReference>
<dbReference type="Gene3D" id="2.60.300.12">
    <property type="entry name" value="HesB-like domain"/>
    <property type="match status" value="1"/>
</dbReference>
<sequence length="115" mass="12461">MCFLYMIQDFALSEAAARRILKLKELEGNPNLKLRIGVLGGGCSGFQYQFALDATPSPQDRIYSLNGAEVLVDDMSLELLKGSMLDFEEDLGSASFVIKNPNATAKCGCGNSFSI</sequence>
<evidence type="ECO:0000259" key="1">
    <source>
        <dbReference type="Pfam" id="PF01521"/>
    </source>
</evidence>
<name>A0A0C1QGX2_9RICK</name>
<dbReference type="GO" id="GO:0051537">
    <property type="term" value="F:2 iron, 2 sulfur cluster binding"/>
    <property type="evidence" value="ECO:0007669"/>
    <property type="project" value="UniProtKB-ARBA"/>
</dbReference>
<dbReference type="InterPro" id="IPR017870">
    <property type="entry name" value="FeS_cluster_insertion_CS"/>
</dbReference>
<dbReference type="GO" id="GO:0051539">
    <property type="term" value="F:4 iron, 4 sulfur cluster binding"/>
    <property type="evidence" value="ECO:0007669"/>
    <property type="project" value="TreeGrafter"/>
</dbReference>
<dbReference type="STRING" id="86105.NF27_FP00050"/>
<evidence type="ECO:0000313" key="2">
    <source>
        <dbReference type="EMBL" id="KIE04814.1"/>
    </source>
</evidence>
<gene>
    <name evidence="2" type="primary">erpA_2</name>
    <name evidence="2" type="ORF">NF27_FP00050</name>
</gene>